<dbReference type="PANTHER" id="PTHR28582">
    <property type="entry name" value="TRNA-SPLICING ENDONUCLEASE SUBUNIT SEN15"/>
    <property type="match status" value="1"/>
</dbReference>
<dbReference type="PANTHER" id="PTHR28582:SF1">
    <property type="entry name" value="TRNA-SPLICING ENDONUCLEASE SUBUNIT SEN15"/>
    <property type="match status" value="1"/>
</dbReference>
<dbReference type="GO" id="GO:0005634">
    <property type="term" value="C:nucleus"/>
    <property type="evidence" value="ECO:0007669"/>
    <property type="project" value="UniProtKB-ARBA"/>
</dbReference>
<proteinExistence type="inferred from homology"/>
<dbReference type="GO" id="GO:0006388">
    <property type="term" value="P:tRNA splicing, via endonucleolytic cleavage and ligation"/>
    <property type="evidence" value="ECO:0007669"/>
    <property type="project" value="InterPro"/>
</dbReference>
<evidence type="ECO:0000259" key="3">
    <source>
        <dbReference type="Pfam" id="PF09631"/>
    </source>
</evidence>
<dbReference type="SUPFAM" id="SSF53032">
    <property type="entry name" value="tRNA-intron endonuclease catalytic domain-like"/>
    <property type="match status" value="1"/>
</dbReference>
<name>A0A2G5B8K8_COERN</name>
<dbReference type="EMBL" id="KZ303510">
    <property type="protein sequence ID" value="PIA15067.1"/>
    <property type="molecule type" value="Genomic_DNA"/>
</dbReference>
<evidence type="ECO:0000313" key="4">
    <source>
        <dbReference type="EMBL" id="PIA15067.1"/>
    </source>
</evidence>
<keyword evidence="5" id="KW-1185">Reference proteome</keyword>
<feature type="domain" description="tRNA-splicing endonuclease subunit Sen15" evidence="3">
    <location>
        <begin position="26"/>
        <end position="127"/>
    </location>
</feature>
<dbReference type="STRING" id="763665.A0A2G5B8K8"/>
<evidence type="ECO:0000313" key="5">
    <source>
        <dbReference type="Proteomes" id="UP000242474"/>
    </source>
</evidence>
<dbReference type="OrthoDB" id="10002170at2759"/>
<comment type="similarity">
    <text evidence="1">Belongs to the SEN15 family.</text>
</comment>
<evidence type="ECO:0000256" key="1">
    <source>
        <dbReference type="ARBA" id="ARBA00006091"/>
    </source>
</evidence>
<gene>
    <name evidence="4" type="ORF">COEREDRAFT_82274</name>
</gene>
<accession>A0A2G5B8K8</accession>
<dbReference type="InterPro" id="IPR011856">
    <property type="entry name" value="tRNA_endonuc-like_dom_sf"/>
</dbReference>
<dbReference type="Gene3D" id="3.40.1350.10">
    <property type="match status" value="1"/>
</dbReference>
<dbReference type="Pfam" id="PF09631">
    <property type="entry name" value="Sen15"/>
    <property type="match status" value="1"/>
</dbReference>
<organism evidence="4 5">
    <name type="scientific">Coemansia reversa (strain ATCC 12441 / NRRL 1564)</name>
    <dbReference type="NCBI Taxonomy" id="763665"/>
    <lineage>
        <taxon>Eukaryota</taxon>
        <taxon>Fungi</taxon>
        <taxon>Fungi incertae sedis</taxon>
        <taxon>Zoopagomycota</taxon>
        <taxon>Kickxellomycotina</taxon>
        <taxon>Kickxellomycetes</taxon>
        <taxon>Kickxellales</taxon>
        <taxon>Kickxellaceae</taxon>
        <taxon>Coemansia</taxon>
    </lineage>
</organism>
<reference evidence="4 5" key="1">
    <citation type="journal article" date="2015" name="Genome Biol. Evol.">
        <title>Phylogenomic analyses indicate that early fungi evolved digesting cell walls of algal ancestors of land plants.</title>
        <authorList>
            <person name="Chang Y."/>
            <person name="Wang S."/>
            <person name="Sekimoto S."/>
            <person name="Aerts A.L."/>
            <person name="Choi C."/>
            <person name="Clum A."/>
            <person name="LaButti K.M."/>
            <person name="Lindquist E.A."/>
            <person name="Yee Ngan C."/>
            <person name="Ohm R.A."/>
            <person name="Salamov A.A."/>
            <person name="Grigoriev I.V."/>
            <person name="Spatafora J.W."/>
            <person name="Berbee M.L."/>
        </authorList>
    </citation>
    <scope>NUCLEOTIDE SEQUENCE [LARGE SCALE GENOMIC DNA]</scope>
    <source>
        <strain evidence="4 5">NRRL 1564</strain>
    </source>
</reference>
<dbReference type="GO" id="GO:0003676">
    <property type="term" value="F:nucleic acid binding"/>
    <property type="evidence" value="ECO:0007669"/>
    <property type="project" value="InterPro"/>
</dbReference>
<evidence type="ECO:0000256" key="2">
    <source>
        <dbReference type="ARBA" id="ARBA00022694"/>
    </source>
</evidence>
<protein>
    <recommendedName>
        <fullName evidence="3">tRNA-splicing endonuclease subunit Sen15 domain-containing protein</fullName>
    </recommendedName>
</protein>
<dbReference type="InterPro" id="IPR036167">
    <property type="entry name" value="tRNA_intron_Endo_cat-like_sf"/>
</dbReference>
<sequence length="134" mass="14968">MDAHPKFHEVSDVCRQVPERTRPLFQVYLDIKYVQMLKTVKAFVLDGIRFPVVTAQSDSGEIQIFAPMFADENTDIDYINAILEKSLNLSTSISGKCNREKVSVHLAIVDSDSTVTYYSIDSGIHFPAAIILAS</sequence>
<dbReference type="AlphaFoldDB" id="A0A2G5B8K8"/>
<keyword evidence="2" id="KW-0819">tRNA processing</keyword>
<dbReference type="Proteomes" id="UP000242474">
    <property type="component" value="Unassembled WGS sequence"/>
</dbReference>
<dbReference type="InterPro" id="IPR018593">
    <property type="entry name" value="tRNA-endonuc_su_Sen15"/>
</dbReference>